<evidence type="ECO:0000259" key="3">
    <source>
        <dbReference type="PROSITE" id="PS50878"/>
    </source>
</evidence>
<sequence length="682" mass="78343">MEECVRLVCETLGVHMVDEVSVEKIAALYQNVFHTTVELRDVQRAVTQVSAQSGGMPCSGRWILHVLLEMEKEREKREKVNISLISLFHNRNLFRVLRIRLFWELQMLKSGQSGISDGVNTHTQSRNSSGHKNGLPQRIISLHQSAVTYHDMYERSRTVVRCAVGQTEEFKVEVGLHQGSALSPFLFAIVTDQLSEEVRQESPWTMMFADDIVICSESREQVEENLERWRFALERRGMKVSGSKTEYMCVNEREGSGTVRLQGEEVKKVQEFKCLGSTVQSNGECGKEKQNRKPCGLSSLLGRVRRLYVRLDVDGVWSLLPSLSHSHVTSRRLGLINPTKSDVLLLLEYKYDIIKERLYREMLQEEHGVICWESMEPLEQIDCVRDLEQRAEEALNLSDVLCVCELPGVLHCYRYNVCCFKCIHVWVDNRSTDQVKVREHAWTSSPHGKSWTSAIFLSELHSHYDEERRSLTQLLNRPCLRLDVEDLMKFWLQEKQDPAAQLRNECRTSRCVRQQAVLQCVVQCQEQERRMLVEILHTVSEEELQEHRHTLTPDSNTAETTGWVLRRGCVSVLKQIKSSLQSSSTHSTASWDYCTVHLLTQLTHTHDQEVQTVIHTLPVMDAAALLVQLQKYELELRSPKLHNLHILLQTSSSENTPSNISVTVSLSNTHTHTFSKCNINSV</sequence>
<keyword evidence="5" id="KW-1185">Reference proteome</keyword>
<accession>A0AAE0RAL5</accession>
<dbReference type="PANTHER" id="PTHR47027">
    <property type="entry name" value="REVERSE TRANSCRIPTASE DOMAIN-CONTAINING PROTEIN"/>
    <property type="match status" value="1"/>
</dbReference>
<reference evidence="4" key="1">
    <citation type="submission" date="2023-06" db="EMBL/GenBank/DDBJ databases">
        <title>Male Hemibagrus guttatus genome.</title>
        <authorList>
            <person name="Bian C."/>
        </authorList>
    </citation>
    <scope>NUCLEOTIDE SEQUENCE</scope>
    <source>
        <strain evidence="4">Male_cb2023</strain>
        <tissue evidence="4">Muscle</tissue>
    </source>
</reference>
<dbReference type="InterPro" id="IPR043128">
    <property type="entry name" value="Rev_trsase/Diguanyl_cyclase"/>
</dbReference>
<dbReference type="Gene3D" id="3.30.70.270">
    <property type="match status" value="1"/>
</dbReference>
<dbReference type="EMBL" id="JAUCMX010000004">
    <property type="protein sequence ID" value="KAK3548924.1"/>
    <property type="molecule type" value="Genomic_DNA"/>
</dbReference>
<dbReference type="GO" id="GO:0004523">
    <property type="term" value="F:RNA-DNA hybrid ribonuclease activity"/>
    <property type="evidence" value="ECO:0007669"/>
    <property type="project" value="UniProtKB-EC"/>
</dbReference>
<protein>
    <recommendedName>
        <fullName evidence="2">ribonuclease H</fullName>
        <ecNumber evidence="2">3.1.26.4</ecNumber>
    </recommendedName>
</protein>
<dbReference type="PANTHER" id="PTHR47027:SF20">
    <property type="entry name" value="REVERSE TRANSCRIPTASE-LIKE PROTEIN WITH RNA-DIRECTED DNA POLYMERASE DOMAIN"/>
    <property type="match status" value="1"/>
</dbReference>
<dbReference type="SUPFAM" id="SSF56672">
    <property type="entry name" value="DNA/RNA polymerases"/>
    <property type="match status" value="1"/>
</dbReference>
<comment type="similarity">
    <text evidence="1">Belongs to the beta type-B retroviral polymerase family. HERV class-II K(HML-2) pol subfamily.</text>
</comment>
<gene>
    <name evidence="4" type="ORF">QTP70_021691</name>
</gene>
<dbReference type="InterPro" id="IPR043502">
    <property type="entry name" value="DNA/RNA_pol_sf"/>
</dbReference>
<dbReference type="AlphaFoldDB" id="A0AAE0RAL5"/>
<evidence type="ECO:0000313" key="4">
    <source>
        <dbReference type="EMBL" id="KAK3548924.1"/>
    </source>
</evidence>
<dbReference type="PROSITE" id="PS50878">
    <property type="entry name" value="RT_POL"/>
    <property type="match status" value="1"/>
</dbReference>
<dbReference type="EC" id="3.1.26.4" evidence="2"/>
<evidence type="ECO:0000256" key="1">
    <source>
        <dbReference type="ARBA" id="ARBA00010879"/>
    </source>
</evidence>
<evidence type="ECO:0000313" key="5">
    <source>
        <dbReference type="Proteomes" id="UP001274896"/>
    </source>
</evidence>
<dbReference type="Pfam" id="PF00078">
    <property type="entry name" value="RVT_1"/>
    <property type="match status" value="1"/>
</dbReference>
<dbReference type="Proteomes" id="UP001274896">
    <property type="component" value="Unassembled WGS sequence"/>
</dbReference>
<organism evidence="4 5">
    <name type="scientific">Hemibagrus guttatus</name>
    <dbReference type="NCBI Taxonomy" id="175788"/>
    <lineage>
        <taxon>Eukaryota</taxon>
        <taxon>Metazoa</taxon>
        <taxon>Chordata</taxon>
        <taxon>Craniata</taxon>
        <taxon>Vertebrata</taxon>
        <taxon>Euteleostomi</taxon>
        <taxon>Actinopterygii</taxon>
        <taxon>Neopterygii</taxon>
        <taxon>Teleostei</taxon>
        <taxon>Ostariophysi</taxon>
        <taxon>Siluriformes</taxon>
        <taxon>Bagridae</taxon>
        <taxon>Hemibagrus</taxon>
    </lineage>
</organism>
<feature type="domain" description="Reverse transcriptase" evidence="3">
    <location>
        <begin position="1"/>
        <end position="279"/>
    </location>
</feature>
<name>A0AAE0RAL5_9TELE</name>
<evidence type="ECO:0000256" key="2">
    <source>
        <dbReference type="ARBA" id="ARBA00012180"/>
    </source>
</evidence>
<comment type="caution">
    <text evidence="4">The sequence shown here is derived from an EMBL/GenBank/DDBJ whole genome shotgun (WGS) entry which is preliminary data.</text>
</comment>
<proteinExistence type="inferred from homology"/>
<dbReference type="InterPro" id="IPR000477">
    <property type="entry name" value="RT_dom"/>
</dbReference>